<feature type="compositionally biased region" description="Basic residues" evidence="1">
    <location>
        <begin position="397"/>
        <end position="411"/>
    </location>
</feature>
<accession>S9QYJ0</accession>
<sequence>MDLQSILQPISGPVFSAAPPPSIPTSMAPPSSVAFNNSTANTISDPVKPTSKSATSSRSPTTATFHSSSHPPPHISFLISSPEPSHPLTPLSATYHTPNNPVTNQLSHSHHAPALNSSSSSAPARHPVSNISNLVHHSPPKSTFSSDQPSQTRVSPASSTKGELKSSISPILNPTDHSPMKTSNSYPSYSNPSLPVSPPSVTSSIDQHPRDYTKKRSLSDEDIAWQLIRLGGSSSSDRRNSDSTSKISSTNVKSENPISGKLSLISKTHPLVDPHQRDSLICDSLYSFSKRRRSNNGSRHSTSQAISSFQQLTTNNSEDKKELLTNQRSESHPNSLTNAGSFPTYFDSSSFSKSRCSRCRRSKKGCDRQRPCGRCRDAGLHLDECVSDDEPSTVGGRKPKGRGRGRPKTRN</sequence>
<dbReference type="AlphaFoldDB" id="S9QYJ0"/>
<dbReference type="HOGENOM" id="CLU_694755_0_0_1"/>
<evidence type="ECO:0000259" key="2">
    <source>
        <dbReference type="PROSITE" id="PS50048"/>
    </source>
</evidence>
<reference evidence="3 4" key="1">
    <citation type="journal article" date="2011" name="Science">
        <title>Comparative functional genomics of the fission yeasts.</title>
        <authorList>
            <person name="Rhind N."/>
            <person name="Chen Z."/>
            <person name="Yassour M."/>
            <person name="Thompson D.A."/>
            <person name="Haas B.J."/>
            <person name="Habib N."/>
            <person name="Wapinski I."/>
            <person name="Roy S."/>
            <person name="Lin M.F."/>
            <person name="Heiman D.I."/>
            <person name="Young S.K."/>
            <person name="Furuya K."/>
            <person name="Guo Y."/>
            <person name="Pidoux A."/>
            <person name="Chen H.M."/>
            <person name="Robbertse B."/>
            <person name="Goldberg J.M."/>
            <person name="Aoki K."/>
            <person name="Bayne E.H."/>
            <person name="Berlin A.M."/>
            <person name="Desjardins C.A."/>
            <person name="Dobbs E."/>
            <person name="Dukaj L."/>
            <person name="Fan L."/>
            <person name="FitzGerald M.G."/>
            <person name="French C."/>
            <person name="Gujja S."/>
            <person name="Hansen K."/>
            <person name="Keifenheim D."/>
            <person name="Levin J.Z."/>
            <person name="Mosher R.A."/>
            <person name="Mueller C.A."/>
            <person name="Pfiffner J."/>
            <person name="Priest M."/>
            <person name="Russ C."/>
            <person name="Smialowska A."/>
            <person name="Swoboda P."/>
            <person name="Sykes S.M."/>
            <person name="Vaughn M."/>
            <person name="Vengrova S."/>
            <person name="Yoder R."/>
            <person name="Zeng Q."/>
            <person name="Allshire R."/>
            <person name="Baulcombe D."/>
            <person name="Birren B.W."/>
            <person name="Brown W."/>
            <person name="Ekwall K."/>
            <person name="Kellis M."/>
            <person name="Leatherwood J."/>
            <person name="Levin H."/>
            <person name="Margalit H."/>
            <person name="Martienssen R."/>
            <person name="Nieduszynski C.A."/>
            <person name="Spatafora J.W."/>
            <person name="Friedman N."/>
            <person name="Dalgaard J.Z."/>
            <person name="Baumann P."/>
            <person name="Niki H."/>
            <person name="Regev A."/>
            <person name="Nusbaum C."/>
        </authorList>
    </citation>
    <scope>NUCLEOTIDE SEQUENCE [LARGE SCALE GENOMIC DNA]</scope>
    <source>
        <strain evidence="4">yFS286</strain>
    </source>
</reference>
<feature type="region of interest" description="Disordered" evidence="1">
    <location>
        <begin position="1"/>
        <end position="217"/>
    </location>
</feature>
<organism evidence="3 4">
    <name type="scientific">Schizosaccharomyces octosporus (strain yFS286)</name>
    <name type="common">Fission yeast</name>
    <name type="synonym">Octosporomyces octosporus</name>
    <dbReference type="NCBI Taxonomy" id="483514"/>
    <lineage>
        <taxon>Eukaryota</taxon>
        <taxon>Fungi</taxon>
        <taxon>Dikarya</taxon>
        <taxon>Ascomycota</taxon>
        <taxon>Taphrinomycotina</taxon>
        <taxon>Schizosaccharomycetes</taxon>
        <taxon>Schizosaccharomycetales</taxon>
        <taxon>Schizosaccharomycetaceae</taxon>
        <taxon>Schizosaccharomyces</taxon>
    </lineage>
</organism>
<dbReference type="CDD" id="cd00067">
    <property type="entry name" value="GAL4"/>
    <property type="match status" value="1"/>
</dbReference>
<feature type="compositionally biased region" description="Low complexity" evidence="1">
    <location>
        <begin position="48"/>
        <end position="82"/>
    </location>
</feature>
<dbReference type="Proteomes" id="UP000016088">
    <property type="component" value="Unassembled WGS sequence"/>
</dbReference>
<dbReference type="VEuPathDB" id="FungiDB:SOCG_01583"/>
<feature type="region of interest" description="Disordered" evidence="1">
    <location>
        <begin position="232"/>
        <end position="257"/>
    </location>
</feature>
<feature type="region of interest" description="Disordered" evidence="1">
    <location>
        <begin position="292"/>
        <end position="352"/>
    </location>
</feature>
<gene>
    <name evidence="3" type="ORF">SOCG_01583</name>
</gene>
<feature type="compositionally biased region" description="Low complexity" evidence="1">
    <location>
        <begin position="182"/>
        <end position="204"/>
    </location>
</feature>
<dbReference type="OrthoDB" id="4150467at2759"/>
<proteinExistence type="predicted"/>
<evidence type="ECO:0000313" key="3">
    <source>
        <dbReference type="EMBL" id="EPX71365.1"/>
    </source>
</evidence>
<dbReference type="PROSITE" id="PS50048">
    <property type="entry name" value="ZN2_CY6_FUNGAL_2"/>
    <property type="match status" value="1"/>
</dbReference>
<feature type="compositionally biased region" description="Polar residues" evidence="1">
    <location>
        <begin position="91"/>
        <end position="106"/>
    </location>
</feature>
<dbReference type="GO" id="GO:0008270">
    <property type="term" value="F:zinc ion binding"/>
    <property type="evidence" value="ECO:0007669"/>
    <property type="project" value="InterPro"/>
</dbReference>
<dbReference type="Pfam" id="PF00172">
    <property type="entry name" value="Zn_clus"/>
    <property type="match status" value="1"/>
</dbReference>
<dbReference type="GO" id="GO:0000981">
    <property type="term" value="F:DNA-binding transcription factor activity, RNA polymerase II-specific"/>
    <property type="evidence" value="ECO:0007669"/>
    <property type="project" value="InterPro"/>
</dbReference>
<feature type="compositionally biased region" description="Polar residues" evidence="1">
    <location>
        <begin position="130"/>
        <end position="176"/>
    </location>
</feature>
<protein>
    <submittedName>
        <fullName evidence="3">Transcription factor</fullName>
    </submittedName>
</protein>
<feature type="compositionally biased region" description="Low complexity" evidence="1">
    <location>
        <begin position="112"/>
        <end position="129"/>
    </location>
</feature>
<dbReference type="OMA" id="GGTHEAK"/>
<dbReference type="RefSeq" id="XP_013019990.1">
    <property type="nucleotide sequence ID" value="XM_013164536.1"/>
</dbReference>
<dbReference type="GeneID" id="25030563"/>
<dbReference type="InterPro" id="IPR001138">
    <property type="entry name" value="Zn2Cys6_DnaBD"/>
</dbReference>
<feature type="compositionally biased region" description="Polar residues" evidence="1">
    <location>
        <begin position="324"/>
        <end position="341"/>
    </location>
</feature>
<evidence type="ECO:0000313" key="4">
    <source>
        <dbReference type="Proteomes" id="UP000016088"/>
    </source>
</evidence>
<feature type="domain" description="Zn(2)-C6 fungal-type" evidence="2">
    <location>
        <begin position="355"/>
        <end position="387"/>
    </location>
</feature>
<feature type="region of interest" description="Disordered" evidence="1">
    <location>
        <begin position="385"/>
        <end position="411"/>
    </location>
</feature>
<feature type="compositionally biased region" description="Polar residues" evidence="1">
    <location>
        <begin position="246"/>
        <end position="257"/>
    </location>
</feature>
<dbReference type="InterPro" id="IPR036864">
    <property type="entry name" value="Zn2-C6_fun-type_DNA-bd_sf"/>
</dbReference>
<feature type="compositionally biased region" description="Polar residues" evidence="1">
    <location>
        <begin position="33"/>
        <end position="44"/>
    </location>
</feature>
<dbReference type="SMART" id="SM00066">
    <property type="entry name" value="GAL4"/>
    <property type="match status" value="1"/>
</dbReference>
<keyword evidence="4" id="KW-1185">Reference proteome</keyword>
<name>S9QYJ0_SCHOY</name>
<dbReference type="EMBL" id="KE503208">
    <property type="protein sequence ID" value="EPX71365.1"/>
    <property type="molecule type" value="Genomic_DNA"/>
</dbReference>
<feature type="compositionally biased region" description="Basic and acidic residues" evidence="1">
    <location>
        <begin position="207"/>
        <end position="217"/>
    </location>
</feature>
<evidence type="ECO:0000256" key="1">
    <source>
        <dbReference type="SAM" id="MobiDB-lite"/>
    </source>
</evidence>
<feature type="compositionally biased region" description="Polar residues" evidence="1">
    <location>
        <begin position="295"/>
        <end position="316"/>
    </location>
</feature>
<dbReference type="SUPFAM" id="SSF57701">
    <property type="entry name" value="Zn2/Cys6 DNA-binding domain"/>
    <property type="match status" value="1"/>
</dbReference>
<dbReference type="eggNOG" id="ENOG502SAWI">
    <property type="taxonomic scope" value="Eukaryota"/>
</dbReference>